<dbReference type="Proteomes" id="UP000314294">
    <property type="component" value="Unassembled WGS sequence"/>
</dbReference>
<reference evidence="2 3" key="1">
    <citation type="submission" date="2019-03" db="EMBL/GenBank/DDBJ databases">
        <title>First draft genome of Liparis tanakae, snailfish: a comprehensive survey of snailfish specific genes.</title>
        <authorList>
            <person name="Kim W."/>
            <person name="Song I."/>
            <person name="Jeong J.-H."/>
            <person name="Kim D."/>
            <person name="Kim S."/>
            <person name="Ryu S."/>
            <person name="Song J.Y."/>
            <person name="Lee S.K."/>
        </authorList>
    </citation>
    <scope>NUCLEOTIDE SEQUENCE [LARGE SCALE GENOMIC DNA]</scope>
    <source>
        <tissue evidence="2">Muscle</tissue>
    </source>
</reference>
<feature type="compositionally biased region" description="Basic and acidic residues" evidence="1">
    <location>
        <begin position="52"/>
        <end position="65"/>
    </location>
</feature>
<keyword evidence="3" id="KW-1185">Reference proteome</keyword>
<sequence length="82" mass="9568">MQAYKRENLSSKIDRYLRAFQLFVFVDFLPSSVETSRHAALTAFNESAEGNAEERRRVEEDKEPIMRYSSPGDRGGHRQEEE</sequence>
<evidence type="ECO:0000256" key="1">
    <source>
        <dbReference type="SAM" id="MobiDB-lite"/>
    </source>
</evidence>
<gene>
    <name evidence="2" type="ORF">EYF80_015689</name>
</gene>
<feature type="region of interest" description="Disordered" evidence="1">
    <location>
        <begin position="48"/>
        <end position="82"/>
    </location>
</feature>
<evidence type="ECO:0000313" key="3">
    <source>
        <dbReference type="Proteomes" id="UP000314294"/>
    </source>
</evidence>
<protein>
    <submittedName>
        <fullName evidence="2">Uncharacterized protein</fullName>
    </submittedName>
</protein>
<dbReference type="EMBL" id="SRLO01000118">
    <property type="protein sequence ID" value="TNN74048.1"/>
    <property type="molecule type" value="Genomic_DNA"/>
</dbReference>
<name>A0A4Z2I7X8_9TELE</name>
<accession>A0A4Z2I7X8</accession>
<evidence type="ECO:0000313" key="2">
    <source>
        <dbReference type="EMBL" id="TNN74048.1"/>
    </source>
</evidence>
<organism evidence="2 3">
    <name type="scientific">Liparis tanakae</name>
    <name type="common">Tanaka's snailfish</name>
    <dbReference type="NCBI Taxonomy" id="230148"/>
    <lineage>
        <taxon>Eukaryota</taxon>
        <taxon>Metazoa</taxon>
        <taxon>Chordata</taxon>
        <taxon>Craniata</taxon>
        <taxon>Vertebrata</taxon>
        <taxon>Euteleostomi</taxon>
        <taxon>Actinopterygii</taxon>
        <taxon>Neopterygii</taxon>
        <taxon>Teleostei</taxon>
        <taxon>Neoteleostei</taxon>
        <taxon>Acanthomorphata</taxon>
        <taxon>Eupercaria</taxon>
        <taxon>Perciformes</taxon>
        <taxon>Cottioidei</taxon>
        <taxon>Cottales</taxon>
        <taxon>Liparidae</taxon>
        <taxon>Liparis</taxon>
    </lineage>
</organism>
<comment type="caution">
    <text evidence="2">The sequence shown here is derived from an EMBL/GenBank/DDBJ whole genome shotgun (WGS) entry which is preliminary data.</text>
</comment>
<dbReference type="AlphaFoldDB" id="A0A4Z2I7X8"/>
<proteinExistence type="predicted"/>